<dbReference type="RefSeq" id="WP_259865735.1">
    <property type="nucleotide sequence ID" value="NZ_JAMQJZ010000006.1"/>
</dbReference>
<dbReference type="EMBL" id="JAMQJZ010000006">
    <property type="protein sequence ID" value="MDC3420680.1"/>
    <property type="molecule type" value="Genomic_DNA"/>
</dbReference>
<proteinExistence type="predicted"/>
<dbReference type="SUPFAM" id="SSF54001">
    <property type="entry name" value="Cysteine proteinases"/>
    <property type="match status" value="1"/>
</dbReference>
<name>A0A9X3WJ69_9BACI</name>
<dbReference type="Proteomes" id="UP001145072">
    <property type="component" value="Unassembled WGS sequence"/>
</dbReference>
<keyword evidence="3" id="KW-1185">Reference proteome</keyword>
<dbReference type="Pfam" id="PF08379">
    <property type="entry name" value="Bact_transglu_N"/>
    <property type="match status" value="1"/>
</dbReference>
<dbReference type="PANTHER" id="PTHR33490">
    <property type="entry name" value="BLR5614 PROTEIN-RELATED"/>
    <property type="match status" value="1"/>
</dbReference>
<sequence>MLSRVADSLYWMSRYIERAENNARILSIQLIQILEASEEETLANHDWEMVIEICGSLQEYREASLSLSSEKDIINYLLFSESNLNSIANCVRFARENAKVTRDHLPDDLWETWNDFYLLFQEFNKVNWKKEELQELLKRLKQTSLTVQGIIESSMTRGNTAYRFIKIGKWLERAEKTTLILNVVCQHTIKREEHYQYQGAYYYYWRTALQLVNGYEAYLKQNPPRMVPNLVLSFLISNDAFPRSIVYCIEHVREAIFQLEEGKVSHYSWELYASLDQLLEEFDKVKMEGIKILELCDMLHRLQQSCIELGSIFSRTYYLIETDKDLEGAGDLYQNKQCDVERRSSMKYQIVHINRFNYETPVNQSSNTIRLKPRTDECQRLLSYQANIQPTSLTKDYIDLWGNHVETFFIPEQHQSLEVGTTSVVSIQKSPFIHRIDYSPEMKSIFHSDLFRHHYLSFLNETEYTYLQPRQIHEVIQKIGEMKNPVKFSIDTMRYLHETFNYDGDATHVNTKASEAFDLKKGVCQDITHVMLGILRNNNIPSRYVSGYLYVGENSALIGDSATHAWVEIMVPGIGWVGLDPTNNVEALENHIRVGTGRDYGDVSPLQGVYRGGGHTLDVSVSVTLLEQ</sequence>
<organism evidence="2 3">
    <name type="scientific">Aquibacillus koreensis</name>
    <dbReference type="NCBI Taxonomy" id="279446"/>
    <lineage>
        <taxon>Bacteria</taxon>
        <taxon>Bacillati</taxon>
        <taxon>Bacillota</taxon>
        <taxon>Bacilli</taxon>
        <taxon>Bacillales</taxon>
        <taxon>Bacillaceae</taxon>
        <taxon>Aquibacillus</taxon>
    </lineage>
</organism>
<protein>
    <submittedName>
        <fullName evidence="2">Alpha-E domain-containing protein</fullName>
    </submittedName>
</protein>
<dbReference type="Gene3D" id="3.10.620.30">
    <property type="match status" value="1"/>
</dbReference>
<dbReference type="PANTHER" id="PTHR33490:SF6">
    <property type="entry name" value="SLL1049 PROTEIN"/>
    <property type="match status" value="1"/>
</dbReference>
<evidence type="ECO:0000313" key="2">
    <source>
        <dbReference type="EMBL" id="MDC3420680.1"/>
    </source>
</evidence>
<dbReference type="SMART" id="SM00460">
    <property type="entry name" value="TGc"/>
    <property type="match status" value="1"/>
</dbReference>
<comment type="caution">
    <text evidence="2">The sequence shown here is derived from an EMBL/GenBank/DDBJ whole genome shotgun (WGS) entry which is preliminary data.</text>
</comment>
<dbReference type="InterPro" id="IPR038765">
    <property type="entry name" value="Papain-like_cys_pep_sf"/>
</dbReference>
<evidence type="ECO:0000259" key="1">
    <source>
        <dbReference type="SMART" id="SM00460"/>
    </source>
</evidence>
<dbReference type="InterPro" id="IPR007296">
    <property type="entry name" value="DUF403"/>
</dbReference>
<accession>A0A9X3WJ69</accession>
<dbReference type="Pfam" id="PF01841">
    <property type="entry name" value="Transglut_core"/>
    <property type="match status" value="1"/>
</dbReference>
<reference evidence="2" key="1">
    <citation type="submission" date="2022-06" db="EMBL/GenBank/DDBJ databases">
        <title>Aquibacillus sp. a new bacterium isolated from soil saline samples.</title>
        <authorList>
            <person name="Galisteo C."/>
            <person name="De La Haba R."/>
            <person name="Sanchez-Porro C."/>
            <person name="Ventosa A."/>
        </authorList>
    </citation>
    <scope>NUCLEOTIDE SEQUENCE</scope>
    <source>
        <strain evidence="2">JCM 12387</strain>
    </source>
</reference>
<dbReference type="InterPro" id="IPR013589">
    <property type="entry name" value="Bac_transglu_N"/>
</dbReference>
<dbReference type="Pfam" id="PF04168">
    <property type="entry name" value="Alpha-E"/>
    <property type="match status" value="1"/>
</dbReference>
<gene>
    <name evidence="2" type="ORF">NC661_09900</name>
</gene>
<feature type="domain" description="Transglutaminase-like" evidence="1">
    <location>
        <begin position="516"/>
        <end position="583"/>
    </location>
</feature>
<dbReference type="InterPro" id="IPR002931">
    <property type="entry name" value="Transglutaminase-like"/>
</dbReference>
<evidence type="ECO:0000313" key="3">
    <source>
        <dbReference type="Proteomes" id="UP001145072"/>
    </source>
</evidence>
<dbReference type="AlphaFoldDB" id="A0A9X3WJ69"/>